<gene>
    <name evidence="16" type="primary">dapA3_1</name>
    <name evidence="16" type="ORF">SAMEA1982600_02729</name>
</gene>
<comment type="function">
    <text evidence="1">Catalyzes the condensation of (S)-aspartate-beta-semialdehyde [(S)-ASA] and pyruvate to 4-hydroxy-tetrahydrodipicolinate (HTPA).</text>
</comment>
<feature type="binding site" evidence="15">
    <location>
        <position position="206"/>
    </location>
    <ligand>
        <name>pyruvate</name>
        <dbReference type="ChEBI" id="CHEBI:15361"/>
    </ligand>
</feature>
<comment type="catalytic activity">
    <reaction evidence="11">
        <text>L-aspartate 4-semialdehyde + pyruvate = (2S,4S)-4-hydroxy-2,3,4,5-tetrahydrodipicolinate + H2O + H(+)</text>
        <dbReference type="Rhea" id="RHEA:34171"/>
        <dbReference type="ChEBI" id="CHEBI:15361"/>
        <dbReference type="ChEBI" id="CHEBI:15377"/>
        <dbReference type="ChEBI" id="CHEBI:15378"/>
        <dbReference type="ChEBI" id="CHEBI:67139"/>
        <dbReference type="ChEBI" id="CHEBI:537519"/>
        <dbReference type="EC" id="4.3.3.7"/>
    </reaction>
</comment>
<dbReference type="OrthoDB" id="9782828at2"/>
<dbReference type="Proteomes" id="UP000077037">
    <property type="component" value="Unassembled WGS sequence"/>
</dbReference>
<dbReference type="GO" id="GO:0008840">
    <property type="term" value="F:4-hydroxy-tetrahydrodipicolinate synthase activity"/>
    <property type="evidence" value="ECO:0007669"/>
    <property type="project" value="UniProtKB-UniRule"/>
</dbReference>
<dbReference type="PROSITE" id="PS00665">
    <property type="entry name" value="DHDPS_1"/>
    <property type="match status" value="1"/>
</dbReference>
<dbReference type="PANTHER" id="PTHR12128:SF66">
    <property type="entry name" value="4-HYDROXY-2-OXOGLUTARATE ALDOLASE, MITOCHONDRIAL"/>
    <property type="match status" value="1"/>
</dbReference>
<organism evidence="16 17">
    <name type="scientific">Bordetella ansorpii</name>
    <dbReference type="NCBI Taxonomy" id="288768"/>
    <lineage>
        <taxon>Bacteria</taxon>
        <taxon>Pseudomonadati</taxon>
        <taxon>Pseudomonadota</taxon>
        <taxon>Betaproteobacteria</taxon>
        <taxon>Burkholderiales</taxon>
        <taxon>Alcaligenaceae</taxon>
        <taxon>Bordetella</taxon>
    </lineage>
</organism>
<evidence type="ECO:0000256" key="3">
    <source>
        <dbReference type="ARBA" id="ARBA00007592"/>
    </source>
</evidence>
<name>A0A157PJS4_9BORD</name>
<proteinExistence type="inferred from homology"/>
<evidence type="ECO:0000256" key="2">
    <source>
        <dbReference type="ARBA" id="ARBA00005120"/>
    </source>
</evidence>
<evidence type="ECO:0000256" key="6">
    <source>
        <dbReference type="ARBA" id="ARBA00022605"/>
    </source>
</evidence>
<keyword evidence="7" id="KW-0220">Diaminopimelate biosynthesis</keyword>
<comment type="similarity">
    <text evidence="3 13">Belongs to the DapA family.</text>
</comment>
<sequence length="301" mass="32637">MNTAPHDAARFDGLWLPLVTPLRQGRVDLYAAQALARRYRQAGMAGLVLFGSTGEGSLLSVAEKCELLQAVRSDADTLPVVVGAGGIDTRSVTTLIRRLDRLEPAGYLVPPPCYLRPSQAGIIWHYHQVAWATERPIILYNIPERTGVALTVETMETLARDPQYAAVKECHPALLTTLTLHGRVQPLCGADNMLMDHFLAGGTGAIPAAAHLFPERFVAMMHAARTGDAARAEALFAPLRKLIRLLFAQPNPAPLKRALSMQGLIVDELRPPMMPASAELTAKLARAMHLVEEAPAQRLAA</sequence>
<evidence type="ECO:0000256" key="12">
    <source>
        <dbReference type="NCBIfam" id="TIGR00674"/>
    </source>
</evidence>
<dbReference type="Pfam" id="PF00701">
    <property type="entry name" value="DHDPS"/>
    <property type="match status" value="1"/>
</dbReference>
<evidence type="ECO:0000256" key="14">
    <source>
        <dbReference type="PIRSR" id="PIRSR001365-1"/>
    </source>
</evidence>
<dbReference type="InterPro" id="IPR005263">
    <property type="entry name" value="DapA"/>
</dbReference>
<evidence type="ECO:0000256" key="15">
    <source>
        <dbReference type="PIRSR" id="PIRSR001365-2"/>
    </source>
</evidence>
<feature type="active site" description="Proton donor/acceptor" evidence="14">
    <location>
        <position position="140"/>
    </location>
</feature>
<reference evidence="16 17" key="1">
    <citation type="submission" date="2016-03" db="EMBL/GenBank/DDBJ databases">
        <authorList>
            <consortium name="Pathogen Informatics"/>
        </authorList>
    </citation>
    <scope>NUCLEOTIDE SEQUENCE [LARGE SCALE GENOMIC DNA]</scope>
    <source>
        <strain evidence="16 17">NCTC13364</strain>
    </source>
</reference>
<evidence type="ECO:0000313" key="17">
    <source>
        <dbReference type="Proteomes" id="UP000077037"/>
    </source>
</evidence>
<protein>
    <recommendedName>
        <fullName evidence="4 12">4-hydroxy-tetrahydrodipicolinate synthase</fullName>
        <ecNumber evidence="4 12">4.3.3.7</ecNumber>
    </recommendedName>
</protein>
<comment type="pathway">
    <text evidence="2">Amino-acid biosynthesis; L-lysine biosynthesis via DAP pathway; (S)-tetrahydrodipicolinate from L-aspartate: step 3/4.</text>
</comment>
<evidence type="ECO:0000313" key="16">
    <source>
        <dbReference type="EMBL" id="SAI33616.1"/>
    </source>
</evidence>
<keyword evidence="8" id="KW-0457">Lysine biosynthesis</keyword>
<dbReference type="PRINTS" id="PR00146">
    <property type="entry name" value="DHPICSNTHASE"/>
</dbReference>
<dbReference type="AlphaFoldDB" id="A0A157PJS4"/>
<dbReference type="InterPro" id="IPR013785">
    <property type="entry name" value="Aldolase_TIM"/>
</dbReference>
<dbReference type="PIRSF" id="PIRSF001365">
    <property type="entry name" value="DHDPS"/>
    <property type="match status" value="1"/>
</dbReference>
<feature type="binding site" evidence="15">
    <location>
        <position position="53"/>
    </location>
    <ligand>
        <name>pyruvate</name>
        <dbReference type="ChEBI" id="CHEBI:15361"/>
    </ligand>
</feature>
<dbReference type="InterPro" id="IPR020624">
    <property type="entry name" value="Schiff_base-form_aldolases_CS"/>
</dbReference>
<keyword evidence="5" id="KW-0963">Cytoplasm</keyword>
<dbReference type="GO" id="GO:0009089">
    <property type="term" value="P:lysine biosynthetic process via diaminopimelate"/>
    <property type="evidence" value="ECO:0007669"/>
    <property type="project" value="UniProtKB-UniRule"/>
</dbReference>
<dbReference type="InterPro" id="IPR002220">
    <property type="entry name" value="DapA-like"/>
</dbReference>
<dbReference type="GO" id="GO:0019877">
    <property type="term" value="P:diaminopimelate biosynthetic process"/>
    <property type="evidence" value="ECO:0007669"/>
    <property type="project" value="UniProtKB-KW"/>
</dbReference>
<dbReference type="EMBL" id="FKBS01000014">
    <property type="protein sequence ID" value="SAI33616.1"/>
    <property type="molecule type" value="Genomic_DNA"/>
</dbReference>
<accession>A0A157PJS4</accession>
<dbReference type="UniPathway" id="UPA00034">
    <property type="reaction ID" value="UER00017"/>
</dbReference>
<evidence type="ECO:0000256" key="4">
    <source>
        <dbReference type="ARBA" id="ARBA00012086"/>
    </source>
</evidence>
<dbReference type="PANTHER" id="PTHR12128">
    <property type="entry name" value="DIHYDRODIPICOLINATE SYNTHASE"/>
    <property type="match status" value="1"/>
</dbReference>
<evidence type="ECO:0000256" key="10">
    <source>
        <dbReference type="ARBA" id="ARBA00023270"/>
    </source>
</evidence>
<dbReference type="Gene3D" id="3.20.20.70">
    <property type="entry name" value="Aldolase class I"/>
    <property type="match status" value="1"/>
</dbReference>
<evidence type="ECO:0000256" key="9">
    <source>
        <dbReference type="ARBA" id="ARBA00023239"/>
    </source>
</evidence>
<evidence type="ECO:0000256" key="5">
    <source>
        <dbReference type="ARBA" id="ARBA00022490"/>
    </source>
</evidence>
<dbReference type="SMART" id="SM01130">
    <property type="entry name" value="DHDPS"/>
    <property type="match status" value="1"/>
</dbReference>
<keyword evidence="9 13" id="KW-0456">Lyase</keyword>
<dbReference type="EC" id="4.3.3.7" evidence="4 12"/>
<evidence type="ECO:0000256" key="1">
    <source>
        <dbReference type="ARBA" id="ARBA00003294"/>
    </source>
</evidence>
<feature type="active site" description="Schiff-base intermediate with substrate" evidence="14">
    <location>
        <position position="168"/>
    </location>
</feature>
<keyword evidence="10" id="KW-0704">Schiff base</keyword>
<dbReference type="RefSeq" id="WP_066412944.1">
    <property type="nucleotide sequence ID" value="NZ_FKBS01000014.1"/>
</dbReference>
<evidence type="ECO:0000256" key="13">
    <source>
        <dbReference type="PIRNR" id="PIRNR001365"/>
    </source>
</evidence>
<evidence type="ECO:0000256" key="7">
    <source>
        <dbReference type="ARBA" id="ARBA00022915"/>
    </source>
</evidence>
<dbReference type="NCBIfam" id="TIGR00674">
    <property type="entry name" value="dapA"/>
    <property type="match status" value="1"/>
</dbReference>
<keyword evidence="6" id="KW-0028">Amino-acid biosynthesis</keyword>
<evidence type="ECO:0000256" key="8">
    <source>
        <dbReference type="ARBA" id="ARBA00023154"/>
    </source>
</evidence>
<dbReference type="CDD" id="cd00950">
    <property type="entry name" value="DHDPS"/>
    <property type="match status" value="1"/>
</dbReference>
<dbReference type="SUPFAM" id="SSF51569">
    <property type="entry name" value="Aldolase"/>
    <property type="match status" value="1"/>
</dbReference>
<evidence type="ECO:0000256" key="11">
    <source>
        <dbReference type="ARBA" id="ARBA00047836"/>
    </source>
</evidence>